<dbReference type="Proteomes" id="UP000176376">
    <property type="component" value="Unassembled WGS sequence"/>
</dbReference>
<name>A0A1F7JJU7_9BACT</name>
<dbReference type="InterPro" id="IPR006311">
    <property type="entry name" value="TAT_signal"/>
</dbReference>
<keyword evidence="2" id="KW-1133">Transmembrane helix</keyword>
<gene>
    <name evidence="3" type="ORF">A3J15_03615</name>
</gene>
<accession>A0A1F7JJU7</accession>
<keyword evidence="2" id="KW-0472">Membrane</keyword>
<feature type="transmembrane region" description="Helical" evidence="2">
    <location>
        <begin position="31"/>
        <end position="52"/>
    </location>
</feature>
<comment type="caution">
    <text evidence="3">The sequence shown here is derived from an EMBL/GenBank/DDBJ whole genome shotgun (WGS) entry which is preliminary data.</text>
</comment>
<reference evidence="3 4" key="1">
    <citation type="journal article" date="2016" name="Nat. Commun.">
        <title>Thousands of microbial genomes shed light on interconnected biogeochemical processes in an aquifer system.</title>
        <authorList>
            <person name="Anantharaman K."/>
            <person name="Brown C.T."/>
            <person name="Hug L.A."/>
            <person name="Sharon I."/>
            <person name="Castelle C.J."/>
            <person name="Probst A.J."/>
            <person name="Thomas B.C."/>
            <person name="Singh A."/>
            <person name="Wilkins M.J."/>
            <person name="Karaoz U."/>
            <person name="Brodie E.L."/>
            <person name="Williams K.H."/>
            <person name="Hubbard S.S."/>
            <person name="Banfield J.F."/>
        </authorList>
    </citation>
    <scope>NUCLEOTIDE SEQUENCE [LARGE SCALE GENOMIC DNA]</scope>
</reference>
<evidence type="ECO:0000313" key="3">
    <source>
        <dbReference type="EMBL" id="OGK55884.1"/>
    </source>
</evidence>
<evidence type="ECO:0000256" key="1">
    <source>
        <dbReference type="SAM" id="MobiDB-lite"/>
    </source>
</evidence>
<evidence type="ECO:0000313" key="4">
    <source>
        <dbReference type="Proteomes" id="UP000176376"/>
    </source>
</evidence>
<dbReference type="AlphaFoldDB" id="A0A1F7JJU7"/>
<evidence type="ECO:0000256" key="2">
    <source>
        <dbReference type="SAM" id="Phobius"/>
    </source>
</evidence>
<dbReference type="EMBL" id="MGAY01000050">
    <property type="protein sequence ID" value="OGK55884.1"/>
    <property type="molecule type" value="Genomic_DNA"/>
</dbReference>
<keyword evidence="2" id="KW-0812">Transmembrane</keyword>
<proteinExistence type="predicted"/>
<dbReference type="STRING" id="1802074.A3J15_03615"/>
<evidence type="ECO:0008006" key="5">
    <source>
        <dbReference type="Google" id="ProtNLM"/>
    </source>
</evidence>
<protein>
    <recommendedName>
        <fullName evidence="5">Ubiquitinol-cytochrome C reductase Fe-S subunit TAT signal domain-containing protein</fullName>
    </recommendedName>
</protein>
<organism evidence="3 4">
    <name type="scientific">Candidatus Roizmanbacteria bacterium RIFCSPLOWO2_02_FULL_38_10</name>
    <dbReference type="NCBI Taxonomy" id="1802074"/>
    <lineage>
        <taxon>Bacteria</taxon>
        <taxon>Candidatus Roizmaniibacteriota</taxon>
    </lineage>
</organism>
<feature type="region of interest" description="Disordered" evidence="1">
    <location>
        <begin position="1"/>
        <end position="20"/>
    </location>
</feature>
<sequence length="59" mass="6512">MTERRKGPRGKPKDRFPYNQGRRDFLRRMGLIGLGAAAAGSGVVGVVLQNAAEEDEKRQ</sequence>
<dbReference type="PROSITE" id="PS51318">
    <property type="entry name" value="TAT"/>
    <property type="match status" value="1"/>
</dbReference>